<feature type="compositionally biased region" description="Basic residues" evidence="1">
    <location>
        <begin position="308"/>
        <end position="330"/>
    </location>
</feature>
<protein>
    <recommendedName>
        <fullName evidence="4">Protein phosphatase 1 regulatory subunit 15A/B C-terminal domain-containing protein</fullName>
    </recommendedName>
</protein>
<feature type="region of interest" description="Disordered" evidence="1">
    <location>
        <begin position="406"/>
        <end position="427"/>
    </location>
</feature>
<dbReference type="AlphaFoldDB" id="A0A3S1BBX7"/>
<name>A0A3S1BBX7_ELYCH</name>
<evidence type="ECO:0000256" key="1">
    <source>
        <dbReference type="SAM" id="MobiDB-lite"/>
    </source>
</evidence>
<keyword evidence="3" id="KW-1185">Reference proteome</keyword>
<evidence type="ECO:0000313" key="2">
    <source>
        <dbReference type="EMBL" id="RUS77051.1"/>
    </source>
</evidence>
<dbReference type="EMBL" id="RQTK01000614">
    <property type="protein sequence ID" value="RUS77051.1"/>
    <property type="molecule type" value="Genomic_DNA"/>
</dbReference>
<feature type="compositionally biased region" description="Polar residues" evidence="1">
    <location>
        <begin position="331"/>
        <end position="348"/>
    </location>
</feature>
<sequence length="667" mass="74187">MGNLNNTTLQSDRFIVPNNYIRYRSCSDQFSTKMLPMMQRLNSVGEDIDLDQGKYTSLQSVGVSMSKIIQQLRDSSSKSSSGLRPEESTSRYRSMPISMTLNTNEPNKGKLLKSHSLPEVTLREGLYLNQDFMHFNHKPDRSWSFGSYGGEQTFDSFKHLDTHEPNLNRAVHFFRTFSEPRQHCAFNALIHPQGQRVIEGLGHLCNKSQENNKEEHLSFCSSTMSNLVQSKKSCATISMCKGIHIDHVKSDMAKADASKSVDQSSSSKRPSSTMYVSGLICSPHEPENESEDSEISADHSSILYSPRKTCKKGRPSSKKQRKRRRQKQKHALQTSSVDDGSASDTFNESSEKQECSNISYSCGYKSDSSVINSSKYVNTSLSQNISTPIKSNSNHPVVKNFFSNVASSESEDSESDEGENCDWSQADDSENNCAAVNKGKTFGVALNLDSIFKQQHVPSLESLLSNECSDDSPAASPSKGSNLDLCSFSLSEEDVDDSIEFAASSPLTSFVPEFQLNTSDSIEDNDVTDAFVEEDVDLEPMVDMHEVNNKWNEMYSSPGICSCCTKNMAVGASKAVMKVNFLDGPELLTVHTVLGIESEDRAGTWHHYALDRERFQRRIQEASLVLLPILDGKHRSAIAQRNSNLLKSWDKPPKADLNEVKASCDSL</sequence>
<feature type="compositionally biased region" description="Low complexity" evidence="1">
    <location>
        <begin position="260"/>
        <end position="272"/>
    </location>
</feature>
<proteinExistence type="predicted"/>
<feature type="region of interest" description="Disordered" evidence="1">
    <location>
        <begin position="256"/>
        <end position="350"/>
    </location>
</feature>
<feature type="compositionally biased region" description="Acidic residues" evidence="1">
    <location>
        <begin position="409"/>
        <end position="427"/>
    </location>
</feature>
<gene>
    <name evidence="2" type="ORF">EGW08_015188</name>
</gene>
<organism evidence="2 3">
    <name type="scientific">Elysia chlorotica</name>
    <name type="common">Eastern emerald elysia</name>
    <name type="synonym">Sea slug</name>
    <dbReference type="NCBI Taxonomy" id="188477"/>
    <lineage>
        <taxon>Eukaryota</taxon>
        <taxon>Metazoa</taxon>
        <taxon>Spiralia</taxon>
        <taxon>Lophotrochozoa</taxon>
        <taxon>Mollusca</taxon>
        <taxon>Gastropoda</taxon>
        <taxon>Heterobranchia</taxon>
        <taxon>Euthyneura</taxon>
        <taxon>Panpulmonata</taxon>
        <taxon>Sacoglossa</taxon>
        <taxon>Placobranchoidea</taxon>
        <taxon>Plakobranchidae</taxon>
        <taxon>Elysia</taxon>
    </lineage>
</organism>
<accession>A0A3S1BBX7</accession>
<evidence type="ECO:0000313" key="3">
    <source>
        <dbReference type="Proteomes" id="UP000271974"/>
    </source>
</evidence>
<dbReference type="OrthoDB" id="5976067at2759"/>
<comment type="caution">
    <text evidence="2">The sequence shown here is derived from an EMBL/GenBank/DDBJ whole genome shotgun (WGS) entry which is preliminary data.</text>
</comment>
<feature type="region of interest" description="Disordered" evidence="1">
    <location>
        <begin position="73"/>
        <end position="93"/>
    </location>
</feature>
<dbReference type="STRING" id="188477.A0A3S1BBX7"/>
<reference evidence="2 3" key="1">
    <citation type="submission" date="2019-01" db="EMBL/GenBank/DDBJ databases">
        <title>A draft genome assembly of the solar-powered sea slug Elysia chlorotica.</title>
        <authorList>
            <person name="Cai H."/>
            <person name="Li Q."/>
            <person name="Fang X."/>
            <person name="Li J."/>
            <person name="Curtis N.E."/>
            <person name="Altenburger A."/>
            <person name="Shibata T."/>
            <person name="Feng M."/>
            <person name="Maeda T."/>
            <person name="Schwartz J.A."/>
            <person name="Shigenobu S."/>
            <person name="Lundholm N."/>
            <person name="Nishiyama T."/>
            <person name="Yang H."/>
            <person name="Hasebe M."/>
            <person name="Li S."/>
            <person name="Pierce S.K."/>
            <person name="Wang J."/>
        </authorList>
    </citation>
    <scope>NUCLEOTIDE SEQUENCE [LARGE SCALE GENOMIC DNA]</scope>
    <source>
        <strain evidence="2">EC2010</strain>
        <tissue evidence="2">Whole organism of an adult</tissue>
    </source>
</reference>
<dbReference type="Proteomes" id="UP000271974">
    <property type="component" value="Unassembled WGS sequence"/>
</dbReference>
<evidence type="ECO:0008006" key="4">
    <source>
        <dbReference type="Google" id="ProtNLM"/>
    </source>
</evidence>